<evidence type="ECO:0000259" key="2">
    <source>
        <dbReference type="Pfam" id="PF01478"/>
    </source>
</evidence>
<evidence type="ECO:0000313" key="4">
    <source>
        <dbReference type="Proteomes" id="UP001317532"/>
    </source>
</evidence>
<feature type="transmembrane region" description="Helical" evidence="1">
    <location>
        <begin position="53"/>
        <end position="73"/>
    </location>
</feature>
<sequence length="165" mass="16390">MTITTLLLLAATLVAAAIDVRTRRIPNLLTGGLAFAAIGIHVPAGLGPAGAAVAAMLAAFALGTVAFSLGWFGGGDVKLIAAASGLVSFPDCIALVAYILAAGALLSLVSAAVNGRLVSLVRSTIAVATHGAPTETNKLPYGIAIAAGSLFYSLSQLVPSLRLPL</sequence>
<dbReference type="Gene3D" id="1.20.120.1220">
    <property type="match status" value="1"/>
</dbReference>
<feature type="transmembrane region" description="Helical" evidence="1">
    <location>
        <begin position="27"/>
        <end position="46"/>
    </location>
</feature>
<dbReference type="AlphaFoldDB" id="A0AAN1XXZ6"/>
<keyword evidence="1" id="KW-1133">Transmembrane helix</keyword>
<feature type="domain" description="Prepilin type IV endopeptidase peptidase" evidence="2">
    <location>
        <begin position="6"/>
        <end position="107"/>
    </location>
</feature>
<dbReference type="KEGG" id="vab:WPS_22900"/>
<organism evidence="3 4">
    <name type="scientific">Vulcanimicrobium alpinum</name>
    <dbReference type="NCBI Taxonomy" id="3016050"/>
    <lineage>
        <taxon>Bacteria</taxon>
        <taxon>Bacillati</taxon>
        <taxon>Vulcanimicrobiota</taxon>
        <taxon>Vulcanimicrobiia</taxon>
        <taxon>Vulcanimicrobiales</taxon>
        <taxon>Vulcanimicrobiaceae</taxon>
        <taxon>Vulcanimicrobium</taxon>
    </lineage>
</organism>
<dbReference type="GO" id="GO:0004190">
    <property type="term" value="F:aspartic-type endopeptidase activity"/>
    <property type="evidence" value="ECO:0007669"/>
    <property type="project" value="InterPro"/>
</dbReference>
<dbReference type="Proteomes" id="UP001317532">
    <property type="component" value="Chromosome"/>
</dbReference>
<accession>A0AAN1XXZ6</accession>
<protein>
    <submittedName>
        <fullName evidence="3">Type 4 prepilin peptidase 1</fullName>
    </submittedName>
</protein>
<dbReference type="GO" id="GO:0016020">
    <property type="term" value="C:membrane"/>
    <property type="evidence" value="ECO:0007669"/>
    <property type="project" value="InterPro"/>
</dbReference>
<dbReference type="Pfam" id="PF01478">
    <property type="entry name" value="Peptidase_A24"/>
    <property type="match status" value="1"/>
</dbReference>
<keyword evidence="4" id="KW-1185">Reference proteome</keyword>
<dbReference type="InterPro" id="IPR000045">
    <property type="entry name" value="Prepilin_IV_endopep_pep"/>
</dbReference>
<keyword evidence="1" id="KW-0472">Membrane</keyword>
<reference evidence="3 4" key="1">
    <citation type="journal article" date="2022" name="ISME Commun">
        <title>Vulcanimicrobium alpinus gen. nov. sp. nov., the first cultivated representative of the candidate phylum 'Eremiobacterota', is a metabolically versatile aerobic anoxygenic phototroph.</title>
        <authorList>
            <person name="Yabe S."/>
            <person name="Muto K."/>
            <person name="Abe K."/>
            <person name="Yokota A."/>
            <person name="Staudigel H."/>
            <person name="Tebo B.M."/>
        </authorList>
    </citation>
    <scope>NUCLEOTIDE SEQUENCE [LARGE SCALE GENOMIC DNA]</scope>
    <source>
        <strain evidence="3 4">WC8-2</strain>
    </source>
</reference>
<dbReference type="EMBL" id="AP025523">
    <property type="protein sequence ID" value="BDE07014.1"/>
    <property type="molecule type" value="Genomic_DNA"/>
</dbReference>
<gene>
    <name evidence="3" type="ORF">WPS_22900</name>
</gene>
<evidence type="ECO:0000256" key="1">
    <source>
        <dbReference type="SAM" id="Phobius"/>
    </source>
</evidence>
<evidence type="ECO:0000313" key="3">
    <source>
        <dbReference type="EMBL" id="BDE07014.1"/>
    </source>
</evidence>
<keyword evidence="1" id="KW-0812">Transmembrane</keyword>
<proteinExistence type="predicted"/>
<dbReference type="RefSeq" id="WP_317994632.1">
    <property type="nucleotide sequence ID" value="NZ_AP025523.1"/>
</dbReference>
<name>A0AAN1XXZ6_UNVUL</name>